<evidence type="ECO:0000313" key="9">
    <source>
        <dbReference type="EMBL" id="TMS37016.1"/>
    </source>
</evidence>
<sequence>MTGDRAKSVTIGTYCASKLKSASVVRSSAISANQRTKNAHNASLKCERNTNHVQQESPTPLLCQHIRVVLSVLFTGEDYSKAFGGAVRIIHLLSIQRKNDINGSQTQNENSSSCLHQAAQMGNAVMARALVENGIIQVDVEDRKGRTPLHYAVLQLSTEVASVLLQHGANVDCVDYKGITPAHLAFRDGMIDAAKLLVYYKVDFSAVDNAGKTPFDLACENGRVKLVETLLEGGYMWFSFRGTSEYHKASALHLAARQGHVQICHCLLNCGWSLNRITTHGSALHEAVAYGRLQVVRYLLHLGIDLYLKNANGLTASEIAKKTAARNPITSKEIRFLLKEFHTFVYGSAIKSIDASAPDELSFAEGNIVWIIEQGSSRELRWKGIIFGQKANSRIGYFPSTAVKIVEKPQIVIAMTSRMGRTAGNGHNTVRQVKKVAIPTIPNNAFGLAAVDLKLSTCSDSVSDSRSTASGDNRVQRPSLLHLPSTSFSRASSQHSGTLSVCSSESSSDCKTQSEYVMRGSDPAANHQRQGNPIVSSYGVPLGAFSQGEIHAQTYHRNSTGSSSSQASSGFESMQSGCLRSSAISSQCNSSGGSLFFPSPSSQSYSSNATSEPCPSSRISMHSDGSESSALLHNSIEIADENPYSGRIARPSSAIPSEYATVSDMLGRGVPEAEILALWLDKMKFSQYLTVFLTQGYDLASIARVTPEDLINLGITDPSHRKLLIADIHTWKIGDYWPSAVSPTDSIREWFTVIGLSEYITLFESQGCLTMRDVENLVWEDFEDIGVKKLGHMKRLTLAIKKLKVKKQENGASRHPQMTHNMRADVSTSSLHKRNPPPPVPKRQQGSNFATGRDIYATFNRSRLSQASVECDGHVKRPIIQVPPTHRKVSVDDYAAFDAPKKDALKKLPLHEFDEPCKPIRLNLYSSKTILSNTLQFEDMTISSHVEEYPPPPPAPLACEGSIRRLQTAFSNGSSSAPYSHDALPFANDNCGTIRSKGERVGTSQPSTPRRCVQGVFTAAPPLRDDQSSIGMHRKYESKLNDDDFNLMIQNLNNELDAITEGYDSGLRMNNIEAPSAQPRHPVMQRKF</sequence>
<keyword evidence="1 5" id="KW-0728">SH3 domain</keyword>
<dbReference type="InterPro" id="IPR001660">
    <property type="entry name" value="SAM"/>
</dbReference>
<name>A0A4U8UUL8_STECR</name>
<evidence type="ECO:0000256" key="1">
    <source>
        <dbReference type="ARBA" id="ARBA00022443"/>
    </source>
</evidence>
<evidence type="ECO:0000259" key="8">
    <source>
        <dbReference type="PROSITE" id="PS50105"/>
    </source>
</evidence>
<evidence type="ECO:0000256" key="3">
    <source>
        <dbReference type="ARBA" id="ARBA00023043"/>
    </source>
</evidence>
<reference evidence="9 10" key="2">
    <citation type="journal article" date="2019" name="G3 (Bethesda)">
        <title>Hybrid Assembly of the Genome of the Entomopathogenic Nematode Steinernema carpocapsae Identifies the X-Chromosome.</title>
        <authorList>
            <person name="Serra L."/>
            <person name="Macchietto M."/>
            <person name="Macias-Munoz A."/>
            <person name="McGill C.J."/>
            <person name="Rodriguez I.M."/>
            <person name="Rodriguez B."/>
            <person name="Murad R."/>
            <person name="Mortazavi A."/>
        </authorList>
    </citation>
    <scope>NUCLEOTIDE SEQUENCE [LARGE SCALE GENOMIC DNA]</scope>
    <source>
        <strain evidence="9 10">ALL</strain>
    </source>
</reference>
<protein>
    <recommendedName>
        <fullName evidence="11">Caskin-1</fullName>
    </recommendedName>
</protein>
<feature type="repeat" description="ANK" evidence="4">
    <location>
        <begin position="210"/>
        <end position="234"/>
    </location>
</feature>
<organism evidence="9 10">
    <name type="scientific">Steinernema carpocapsae</name>
    <name type="common">Entomopathogenic nematode</name>
    <dbReference type="NCBI Taxonomy" id="34508"/>
    <lineage>
        <taxon>Eukaryota</taxon>
        <taxon>Metazoa</taxon>
        <taxon>Ecdysozoa</taxon>
        <taxon>Nematoda</taxon>
        <taxon>Chromadorea</taxon>
        <taxon>Rhabditida</taxon>
        <taxon>Tylenchina</taxon>
        <taxon>Panagrolaimomorpha</taxon>
        <taxon>Strongyloidoidea</taxon>
        <taxon>Steinernematidae</taxon>
        <taxon>Steinernema</taxon>
    </lineage>
</organism>
<evidence type="ECO:0000256" key="6">
    <source>
        <dbReference type="SAM" id="MobiDB-lite"/>
    </source>
</evidence>
<dbReference type="SUPFAM" id="SSF48403">
    <property type="entry name" value="Ankyrin repeat"/>
    <property type="match status" value="1"/>
</dbReference>
<feature type="compositionally biased region" description="Low complexity" evidence="6">
    <location>
        <begin position="496"/>
        <end position="507"/>
    </location>
</feature>
<feature type="domain" description="SAM" evidence="8">
    <location>
        <begin position="671"/>
        <end position="734"/>
    </location>
</feature>
<feature type="repeat" description="ANK" evidence="4">
    <location>
        <begin position="247"/>
        <end position="279"/>
    </location>
</feature>
<dbReference type="Gene3D" id="1.10.150.50">
    <property type="entry name" value="Transcription Factor, Ets-1"/>
    <property type="match status" value="2"/>
</dbReference>
<accession>A0A4U8UUL8</accession>
<dbReference type="InterPro" id="IPR001452">
    <property type="entry name" value="SH3_domain"/>
</dbReference>
<dbReference type="PROSITE" id="PS50088">
    <property type="entry name" value="ANK_REPEAT"/>
    <property type="match status" value="5"/>
</dbReference>
<evidence type="ECO:0000259" key="7">
    <source>
        <dbReference type="PROSITE" id="PS50002"/>
    </source>
</evidence>
<feature type="domain" description="SAM" evidence="8">
    <location>
        <begin position="742"/>
        <end position="806"/>
    </location>
</feature>
<feature type="region of interest" description="Disordered" evidence="6">
    <location>
        <begin position="602"/>
        <end position="625"/>
    </location>
</feature>
<dbReference type="Proteomes" id="UP000298663">
    <property type="component" value="Unassembled WGS sequence"/>
</dbReference>
<dbReference type="InterPro" id="IPR036028">
    <property type="entry name" value="SH3-like_dom_sf"/>
</dbReference>
<gene>
    <name evidence="9" type="ORF">L596_004047</name>
</gene>
<dbReference type="SMART" id="SM00326">
    <property type="entry name" value="SH3"/>
    <property type="match status" value="1"/>
</dbReference>
<dbReference type="Pfam" id="PF00536">
    <property type="entry name" value="SAM_1"/>
    <property type="match status" value="2"/>
</dbReference>
<feature type="compositionally biased region" description="Polar residues" evidence="6">
    <location>
        <begin position="608"/>
        <end position="620"/>
    </location>
</feature>
<feature type="compositionally biased region" description="Polar residues" evidence="6">
    <location>
        <begin position="484"/>
        <end position="495"/>
    </location>
</feature>
<dbReference type="SUPFAM" id="SSF47769">
    <property type="entry name" value="SAM/Pointed domain"/>
    <property type="match status" value="2"/>
</dbReference>
<feature type="repeat" description="ANK" evidence="4">
    <location>
        <begin position="177"/>
        <end position="209"/>
    </location>
</feature>
<evidence type="ECO:0000256" key="5">
    <source>
        <dbReference type="PROSITE-ProRule" id="PRU00192"/>
    </source>
</evidence>
<dbReference type="STRING" id="34508.A0A4U8UUL8"/>
<feature type="region of interest" description="Disordered" evidence="6">
    <location>
        <begin position="826"/>
        <end position="847"/>
    </location>
</feature>
<dbReference type="InterPro" id="IPR036770">
    <property type="entry name" value="Ankyrin_rpt-contain_sf"/>
</dbReference>
<dbReference type="SUPFAM" id="SSF50044">
    <property type="entry name" value="SH3-domain"/>
    <property type="match status" value="1"/>
</dbReference>
<keyword evidence="3 4" id="KW-0040">ANK repeat</keyword>
<keyword evidence="10" id="KW-1185">Reference proteome</keyword>
<dbReference type="AlphaFoldDB" id="A0A4U8UUL8"/>
<dbReference type="SMART" id="SM00248">
    <property type="entry name" value="ANK"/>
    <property type="match status" value="6"/>
</dbReference>
<dbReference type="InterPro" id="IPR033635">
    <property type="entry name" value="ANKS1/Caskin"/>
</dbReference>
<evidence type="ECO:0000313" key="10">
    <source>
        <dbReference type="Proteomes" id="UP000298663"/>
    </source>
</evidence>
<dbReference type="SMART" id="SM00454">
    <property type="entry name" value="SAM"/>
    <property type="match status" value="2"/>
</dbReference>
<dbReference type="InterPro" id="IPR002110">
    <property type="entry name" value="Ankyrin_rpt"/>
</dbReference>
<evidence type="ECO:0000256" key="2">
    <source>
        <dbReference type="ARBA" id="ARBA00022737"/>
    </source>
</evidence>
<dbReference type="Pfam" id="PF12796">
    <property type="entry name" value="Ank_2"/>
    <property type="match status" value="2"/>
</dbReference>
<feature type="repeat" description="ANK" evidence="4">
    <location>
        <begin position="144"/>
        <end position="176"/>
    </location>
</feature>
<comment type="caution">
    <text evidence="9">The sequence shown here is derived from an EMBL/GenBank/DDBJ whole genome shotgun (WGS) entry which is preliminary data.</text>
</comment>
<keyword evidence="2" id="KW-0677">Repeat</keyword>
<dbReference type="OrthoDB" id="5314041at2759"/>
<feature type="repeat" description="ANK" evidence="4">
    <location>
        <begin position="279"/>
        <end position="311"/>
    </location>
</feature>
<dbReference type="PROSITE" id="PS50297">
    <property type="entry name" value="ANK_REP_REGION"/>
    <property type="match status" value="5"/>
</dbReference>
<dbReference type="PANTHER" id="PTHR24174:SF16">
    <property type="entry name" value="CASKIN-2"/>
    <property type="match status" value="1"/>
</dbReference>
<dbReference type="Gene3D" id="2.30.30.40">
    <property type="entry name" value="SH3 Domains"/>
    <property type="match status" value="1"/>
</dbReference>
<feature type="region of interest" description="Disordered" evidence="6">
    <location>
        <begin position="484"/>
        <end position="507"/>
    </location>
</feature>
<dbReference type="CDD" id="cd00174">
    <property type="entry name" value="SH3"/>
    <property type="match status" value="1"/>
</dbReference>
<evidence type="ECO:0008006" key="11">
    <source>
        <dbReference type="Google" id="ProtNLM"/>
    </source>
</evidence>
<dbReference type="PANTHER" id="PTHR24174">
    <property type="entry name" value="ANKYRIN REPEAT AND STERILE ALPHA MOTIF DOMAIN-CONTAINING PROTEIN 1"/>
    <property type="match status" value="1"/>
</dbReference>
<feature type="domain" description="SH3" evidence="7">
    <location>
        <begin position="342"/>
        <end position="408"/>
    </location>
</feature>
<dbReference type="Pfam" id="PF13637">
    <property type="entry name" value="Ank_4"/>
    <property type="match status" value="1"/>
</dbReference>
<dbReference type="PROSITE" id="PS50002">
    <property type="entry name" value="SH3"/>
    <property type="match status" value="1"/>
</dbReference>
<dbReference type="EMBL" id="AZBU02000001">
    <property type="protein sequence ID" value="TMS37016.1"/>
    <property type="molecule type" value="Genomic_DNA"/>
</dbReference>
<dbReference type="FunFam" id="1.10.150.50:FF:000071">
    <property type="entry name" value="Caskin, isoform D"/>
    <property type="match status" value="1"/>
</dbReference>
<proteinExistence type="predicted"/>
<reference evidence="9 10" key="1">
    <citation type="journal article" date="2015" name="Genome Biol.">
        <title>Comparative genomics of Steinernema reveals deeply conserved gene regulatory networks.</title>
        <authorList>
            <person name="Dillman A.R."/>
            <person name="Macchietto M."/>
            <person name="Porter C.F."/>
            <person name="Rogers A."/>
            <person name="Williams B."/>
            <person name="Antoshechkin I."/>
            <person name="Lee M.M."/>
            <person name="Goodwin Z."/>
            <person name="Lu X."/>
            <person name="Lewis E.E."/>
            <person name="Goodrich-Blair H."/>
            <person name="Stock S.P."/>
            <person name="Adams B.J."/>
            <person name="Sternberg P.W."/>
            <person name="Mortazavi A."/>
        </authorList>
    </citation>
    <scope>NUCLEOTIDE SEQUENCE [LARGE SCALE GENOMIC DNA]</scope>
    <source>
        <strain evidence="9 10">ALL</strain>
    </source>
</reference>
<dbReference type="InterPro" id="IPR013761">
    <property type="entry name" value="SAM/pointed_sf"/>
</dbReference>
<dbReference type="PROSITE" id="PS50105">
    <property type="entry name" value="SAM_DOMAIN"/>
    <property type="match status" value="2"/>
</dbReference>
<dbReference type="Gene3D" id="1.25.40.20">
    <property type="entry name" value="Ankyrin repeat-containing domain"/>
    <property type="match status" value="2"/>
</dbReference>
<evidence type="ECO:0000256" key="4">
    <source>
        <dbReference type="PROSITE-ProRule" id="PRU00023"/>
    </source>
</evidence>